<reference evidence="1 2" key="1">
    <citation type="submission" date="2018-08" db="EMBL/GenBank/DDBJ databases">
        <title>A genome reference for cultivated species of the human gut microbiota.</title>
        <authorList>
            <person name="Zou Y."/>
            <person name="Xue W."/>
            <person name="Luo G."/>
        </authorList>
    </citation>
    <scope>NUCLEOTIDE SEQUENCE [LARGE SCALE GENOMIC DNA]</scope>
    <source>
        <strain evidence="1 2">AM37-3BH</strain>
    </source>
</reference>
<evidence type="ECO:0000313" key="1">
    <source>
        <dbReference type="EMBL" id="RHC12555.1"/>
    </source>
</evidence>
<dbReference type="Proteomes" id="UP000285844">
    <property type="component" value="Unassembled WGS sequence"/>
</dbReference>
<evidence type="ECO:0000313" key="2">
    <source>
        <dbReference type="Proteomes" id="UP000285844"/>
    </source>
</evidence>
<comment type="caution">
    <text evidence="1">The sequence shown here is derived from an EMBL/GenBank/DDBJ whole genome shotgun (WGS) entry which is preliminary data.</text>
</comment>
<proteinExistence type="predicted"/>
<protein>
    <submittedName>
        <fullName evidence="1">Uncharacterized protein</fullName>
    </submittedName>
</protein>
<name>A0A413YU16_9FIRM</name>
<accession>A0A413YU16</accession>
<sequence length="363" mass="42064">MLIDKKELKSLKKAAKFLTNNKFYITLSYINGLQYERQITCNVGMFEDKLFIDFFGGNKYIYSTHEINNVFLSLKYIVIEFIDNSFIVFSSSDNNLLKIYNTLVMQYNIPSVQKDIKNFVANLNYSTISQQPINEPTEYSPSYSDKTDCSSSISNNLDAPQTKDAHIVFPDWYISICFGKSSSENYMKAVTLAKQAPQYHTQTDNGIILHQAIYSSAPQEYLAFISLYELVSTWKSSFTIINGKVIDRKIIDKLNYCYGDKCRSGDPHFCYGASYMTENPFGCHRLQVSAANNPWWSFYRRVGNNYILNQMELKKRIDSYASVYCLCPCFNYQQIIQAYNSLPIRLTQYQYNRLSASNWGLRM</sequence>
<dbReference type="AlphaFoldDB" id="A0A413YU16"/>
<gene>
    <name evidence="1" type="ORF">DW858_09305</name>
</gene>
<dbReference type="RefSeq" id="WP_118362784.1">
    <property type="nucleotide sequence ID" value="NZ_QSHM01000010.1"/>
</dbReference>
<organism evidence="1 2">
    <name type="scientific">Lachnospira eligens</name>
    <dbReference type="NCBI Taxonomy" id="39485"/>
    <lineage>
        <taxon>Bacteria</taxon>
        <taxon>Bacillati</taxon>
        <taxon>Bacillota</taxon>
        <taxon>Clostridia</taxon>
        <taxon>Lachnospirales</taxon>
        <taxon>Lachnospiraceae</taxon>
        <taxon>Lachnospira</taxon>
    </lineage>
</organism>
<dbReference type="EMBL" id="QSHM01000010">
    <property type="protein sequence ID" value="RHC12555.1"/>
    <property type="molecule type" value="Genomic_DNA"/>
</dbReference>